<accession>A0A365Y5Q2</accession>
<evidence type="ECO:0000256" key="10">
    <source>
        <dbReference type="ARBA" id="ARBA00022692"/>
    </source>
</evidence>
<gene>
    <name evidence="19" type="primary">cobS</name>
    <name evidence="20" type="ORF">DF182_15155</name>
</gene>
<evidence type="ECO:0000256" key="15">
    <source>
        <dbReference type="ARBA" id="ARBA00032605"/>
    </source>
</evidence>
<dbReference type="NCBIfam" id="TIGR00317">
    <property type="entry name" value="cobS"/>
    <property type="match status" value="1"/>
</dbReference>
<comment type="pathway">
    <text evidence="3 19">Cofactor biosynthesis; adenosylcobalamin biosynthesis; adenosylcobalamin from cob(II)yrinate a,c-diamide: step 7/7.</text>
</comment>
<dbReference type="GO" id="GO:0008818">
    <property type="term" value="F:cobalamin 5'-phosphate synthase activity"/>
    <property type="evidence" value="ECO:0007669"/>
    <property type="project" value="UniProtKB-UniRule"/>
</dbReference>
<dbReference type="InterPro" id="IPR003805">
    <property type="entry name" value="CobS"/>
</dbReference>
<keyword evidence="9 19" id="KW-0808">Transferase</keyword>
<evidence type="ECO:0000256" key="7">
    <source>
        <dbReference type="ARBA" id="ARBA00022475"/>
    </source>
</evidence>
<evidence type="ECO:0000256" key="14">
    <source>
        <dbReference type="ARBA" id="ARBA00025228"/>
    </source>
</evidence>
<feature type="transmembrane region" description="Helical" evidence="19">
    <location>
        <begin position="203"/>
        <end position="219"/>
    </location>
</feature>
<comment type="function">
    <text evidence="14 19">Joins adenosylcobinamide-GDP and alpha-ribazole to generate adenosylcobalamin (Ado-cobalamin). Also synthesizes adenosylcobalamin 5'-phosphate from adenosylcobinamide-GDP and alpha-ribazole 5'-phosphate.</text>
</comment>
<sequence>MRKQWQLLLTAIMFYTRIPVNVNTDYHPDMLNKATRYLPLIGWITGGIMLSVLYIFGDIAPRLVAILLSIILSIWVTGAFHEDGFADMCDGFGGGWTKERILEIMKDSRIGTYGMLGLLLLMTMKYICLIPLTLNKVMLAVIIAQPLSRFVAVSIIYTHEYVRENEDSKAKPVSKGICLPDLLLAASFGIFPLLGVIAFTGNYALLLILPALMLVRWYMARLMTKWIGGYTGDCLGAVQQVSETVIYLCFCILAWKYTS</sequence>
<keyword evidence="13 19" id="KW-0472">Membrane</keyword>
<dbReference type="GO" id="GO:0009236">
    <property type="term" value="P:cobalamin biosynthetic process"/>
    <property type="evidence" value="ECO:0007669"/>
    <property type="project" value="UniProtKB-UniRule"/>
</dbReference>
<dbReference type="Proteomes" id="UP000253410">
    <property type="component" value="Unassembled WGS sequence"/>
</dbReference>
<evidence type="ECO:0000256" key="6">
    <source>
        <dbReference type="ARBA" id="ARBA00015850"/>
    </source>
</evidence>
<evidence type="ECO:0000256" key="11">
    <source>
        <dbReference type="ARBA" id="ARBA00022842"/>
    </source>
</evidence>
<comment type="catalytic activity">
    <reaction evidence="18 19">
        <text>alpha-ribazole 5'-phosphate + adenosylcob(III)inamide-GDP = adenosylcob(III)alamin 5'-phosphate + GMP + H(+)</text>
        <dbReference type="Rhea" id="RHEA:23560"/>
        <dbReference type="ChEBI" id="CHEBI:15378"/>
        <dbReference type="ChEBI" id="CHEBI:57918"/>
        <dbReference type="ChEBI" id="CHEBI:58115"/>
        <dbReference type="ChEBI" id="CHEBI:60487"/>
        <dbReference type="ChEBI" id="CHEBI:60493"/>
        <dbReference type="EC" id="2.7.8.26"/>
    </reaction>
</comment>
<evidence type="ECO:0000256" key="8">
    <source>
        <dbReference type="ARBA" id="ARBA00022573"/>
    </source>
</evidence>
<keyword evidence="10 19" id="KW-0812">Transmembrane</keyword>
<feature type="transmembrane region" description="Helical" evidence="19">
    <location>
        <begin position="37"/>
        <end position="57"/>
    </location>
</feature>
<dbReference type="OrthoDB" id="9794626at2"/>
<dbReference type="AlphaFoldDB" id="A0A365Y5Q2"/>
<comment type="caution">
    <text evidence="20">The sequence shown here is derived from an EMBL/GenBank/DDBJ whole genome shotgun (WGS) entry which is preliminary data.</text>
</comment>
<evidence type="ECO:0000256" key="5">
    <source>
        <dbReference type="ARBA" id="ARBA00013200"/>
    </source>
</evidence>
<feature type="transmembrane region" description="Helical" evidence="19">
    <location>
        <begin position="110"/>
        <end position="132"/>
    </location>
</feature>
<reference evidence="20 21" key="1">
    <citation type="submission" date="2018-05" db="EMBL/GenBank/DDBJ databases">
        <title>Chitinophaga sp. K3CV102501T nov., isolated from isolated from a monsoon evergreen broad-leaved forest soil.</title>
        <authorList>
            <person name="Lv Y."/>
        </authorList>
    </citation>
    <scope>NUCLEOTIDE SEQUENCE [LARGE SCALE GENOMIC DNA]</scope>
    <source>
        <strain evidence="20 21">GDMCC 1.1325</strain>
    </source>
</reference>
<comment type="cofactor">
    <cofactor evidence="1 19">
        <name>Mg(2+)</name>
        <dbReference type="ChEBI" id="CHEBI:18420"/>
    </cofactor>
</comment>
<dbReference type="HAMAP" id="MF_00719">
    <property type="entry name" value="CobS"/>
    <property type="match status" value="1"/>
</dbReference>
<dbReference type="PANTHER" id="PTHR34148:SF1">
    <property type="entry name" value="ADENOSYLCOBINAMIDE-GDP RIBAZOLETRANSFERASE"/>
    <property type="match status" value="1"/>
</dbReference>
<dbReference type="GO" id="GO:0051073">
    <property type="term" value="F:adenosylcobinamide-GDP ribazoletransferase activity"/>
    <property type="evidence" value="ECO:0007669"/>
    <property type="project" value="UniProtKB-UniRule"/>
</dbReference>
<dbReference type="RefSeq" id="WP_113616416.1">
    <property type="nucleotide sequence ID" value="NZ_QFFJ01000001.1"/>
</dbReference>
<name>A0A365Y5Q2_9BACT</name>
<comment type="catalytic activity">
    <reaction evidence="17 19">
        <text>alpha-ribazole + adenosylcob(III)inamide-GDP = adenosylcob(III)alamin + GMP + H(+)</text>
        <dbReference type="Rhea" id="RHEA:16049"/>
        <dbReference type="ChEBI" id="CHEBI:10329"/>
        <dbReference type="ChEBI" id="CHEBI:15378"/>
        <dbReference type="ChEBI" id="CHEBI:18408"/>
        <dbReference type="ChEBI" id="CHEBI:58115"/>
        <dbReference type="ChEBI" id="CHEBI:60487"/>
        <dbReference type="EC" id="2.7.8.26"/>
    </reaction>
</comment>
<feature type="transmembrane region" description="Helical" evidence="19">
    <location>
        <begin position="138"/>
        <end position="157"/>
    </location>
</feature>
<evidence type="ECO:0000313" key="20">
    <source>
        <dbReference type="EMBL" id="RBL93830.1"/>
    </source>
</evidence>
<evidence type="ECO:0000256" key="17">
    <source>
        <dbReference type="ARBA" id="ARBA00048623"/>
    </source>
</evidence>
<dbReference type="EMBL" id="QFFJ01000001">
    <property type="protein sequence ID" value="RBL93830.1"/>
    <property type="molecule type" value="Genomic_DNA"/>
</dbReference>
<feature type="transmembrane region" description="Helical" evidence="19">
    <location>
        <begin position="63"/>
        <end position="80"/>
    </location>
</feature>
<dbReference type="NCBIfam" id="NF001277">
    <property type="entry name" value="PRK00235.1-3"/>
    <property type="match status" value="1"/>
</dbReference>
<keyword evidence="7 19" id="KW-1003">Cell membrane</keyword>
<dbReference type="EC" id="2.7.8.26" evidence="5 19"/>
<keyword evidence="12 19" id="KW-1133">Transmembrane helix</keyword>
<evidence type="ECO:0000256" key="3">
    <source>
        <dbReference type="ARBA" id="ARBA00004663"/>
    </source>
</evidence>
<evidence type="ECO:0000256" key="13">
    <source>
        <dbReference type="ARBA" id="ARBA00023136"/>
    </source>
</evidence>
<dbReference type="PANTHER" id="PTHR34148">
    <property type="entry name" value="ADENOSYLCOBINAMIDE-GDP RIBAZOLETRANSFERASE"/>
    <property type="match status" value="1"/>
</dbReference>
<keyword evidence="21" id="KW-1185">Reference proteome</keyword>
<evidence type="ECO:0000256" key="9">
    <source>
        <dbReference type="ARBA" id="ARBA00022679"/>
    </source>
</evidence>
<comment type="similarity">
    <text evidence="4 19">Belongs to the CobS family.</text>
</comment>
<dbReference type="UniPathway" id="UPA00148">
    <property type="reaction ID" value="UER00238"/>
</dbReference>
<organism evidence="20 21">
    <name type="scientific">Chitinophaga flava</name>
    <dbReference type="NCBI Taxonomy" id="2259036"/>
    <lineage>
        <taxon>Bacteria</taxon>
        <taxon>Pseudomonadati</taxon>
        <taxon>Bacteroidota</taxon>
        <taxon>Chitinophagia</taxon>
        <taxon>Chitinophagales</taxon>
        <taxon>Chitinophagaceae</taxon>
        <taxon>Chitinophaga</taxon>
    </lineage>
</organism>
<evidence type="ECO:0000256" key="1">
    <source>
        <dbReference type="ARBA" id="ARBA00001946"/>
    </source>
</evidence>
<keyword evidence="11 19" id="KW-0460">Magnesium</keyword>
<keyword evidence="8 19" id="KW-0169">Cobalamin biosynthesis</keyword>
<protein>
    <recommendedName>
        <fullName evidence="6 19">Adenosylcobinamide-GDP ribazoletransferase</fullName>
        <ecNumber evidence="5 19">2.7.8.26</ecNumber>
    </recommendedName>
    <alternativeName>
        <fullName evidence="16 19">Cobalamin synthase</fullName>
    </alternativeName>
    <alternativeName>
        <fullName evidence="15 19">Cobalamin-5'-phosphate synthase</fullName>
    </alternativeName>
</protein>
<evidence type="ECO:0000256" key="12">
    <source>
        <dbReference type="ARBA" id="ARBA00022989"/>
    </source>
</evidence>
<dbReference type="GO" id="GO:0005886">
    <property type="term" value="C:plasma membrane"/>
    <property type="evidence" value="ECO:0007669"/>
    <property type="project" value="UniProtKB-SubCell"/>
</dbReference>
<evidence type="ECO:0000256" key="19">
    <source>
        <dbReference type="HAMAP-Rule" id="MF_00719"/>
    </source>
</evidence>
<dbReference type="Pfam" id="PF02654">
    <property type="entry name" value="CobS"/>
    <property type="match status" value="1"/>
</dbReference>
<evidence type="ECO:0000256" key="4">
    <source>
        <dbReference type="ARBA" id="ARBA00010561"/>
    </source>
</evidence>
<evidence type="ECO:0000256" key="16">
    <source>
        <dbReference type="ARBA" id="ARBA00032853"/>
    </source>
</evidence>
<proteinExistence type="inferred from homology"/>
<evidence type="ECO:0000313" key="21">
    <source>
        <dbReference type="Proteomes" id="UP000253410"/>
    </source>
</evidence>
<comment type="subcellular location">
    <subcellularLocation>
        <location evidence="2 19">Cell membrane</location>
        <topology evidence="2 19">Multi-pass membrane protein</topology>
    </subcellularLocation>
</comment>
<evidence type="ECO:0000256" key="18">
    <source>
        <dbReference type="ARBA" id="ARBA00049504"/>
    </source>
</evidence>
<evidence type="ECO:0000256" key="2">
    <source>
        <dbReference type="ARBA" id="ARBA00004651"/>
    </source>
</evidence>